<dbReference type="HOGENOM" id="CLU_017584_4_3_5"/>
<sequence>MVALPPRDGNGQLLSGLTNGEASHAVPFMRPILNDIHHNPGAEIVRYARGRDNMIALSMGEGDAPTPDFIIRSLQDALGRGETFYSPPLGRPELRQALSSYYLRHYGHDIPMERFFVTPSGTSAVHLALSAVLEKDDEVIAVVPMWKNLLGAMRLQQANIKPVYLDLSADGQDWVLDVDRIFATVTPNTRAIVINSPNNPTGWIMTIDQMRAVMDFARARGIWVISDEVYSRMVYGVSRAPSFLDVAHPDDRLLVINSFSKNWAMTGWRLGWLIGPKEAEQKIYDLVLYDSLCPNTFTQFGAIAALEQGEDFIAEQKIRYEHNMQIVQNCFDDIGGIIAPRTRMGFYSFFKVDGHDDCMALARNLVDQAGLVLVPGCAFGENVKGFMRMCFAVSEPRLRLALDRFATAIKR</sequence>
<dbReference type="AlphaFoldDB" id="M4VF14"/>
<evidence type="ECO:0000256" key="6">
    <source>
        <dbReference type="RuleBase" id="RU000481"/>
    </source>
</evidence>
<dbReference type="GO" id="GO:0008483">
    <property type="term" value="F:transaminase activity"/>
    <property type="evidence" value="ECO:0007669"/>
    <property type="project" value="UniProtKB-KW"/>
</dbReference>
<dbReference type="EC" id="2.6.1.-" evidence="6"/>
<dbReference type="CDD" id="cd00609">
    <property type="entry name" value="AAT_like"/>
    <property type="match status" value="1"/>
</dbReference>
<gene>
    <name evidence="8" type="ORF">A11S_229</name>
</gene>
<dbReference type="Gene3D" id="3.40.640.10">
    <property type="entry name" value="Type I PLP-dependent aspartate aminotransferase-like (Major domain)"/>
    <property type="match status" value="1"/>
</dbReference>
<dbReference type="InterPro" id="IPR004838">
    <property type="entry name" value="NHTrfase_class1_PyrdxlP-BS"/>
</dbReference>
<evidence type="ECO:0000256" key="4">
    <source>
        <dbReference type="ARBA" id="ARBA00022679"/>
    </source>
</evidence>
<dbReference type="InterPro" id="IPR015421">
    <property type="entry name" value="PyrdxlP-dep_Trfase_major"/>
</dbReference>
<dbReference type="InterPro" id="IPR050596">
    <property type="entry name" value="AspAT/PAT-like"/>
</dbReference>
<dbReference type="PATRIC" id="fig|349215.9.peg.228"/>
<dbReference type="RefSeq" id="WP_015466627.1">
    <property type="nucleotide sequence ID" value="NC_020812.1"/>
</dbReference>
<dbReference type="Proteomes" id="UP000011932">
    <property type="component" value="Chromosome"/>
</dbReference>
<dbReference type="InterPro" id="IPR015422">
    <property type="entry name" value="PyrdxlP-dep_Trfase_small"/>
</dbReference>
<dbReference type="PANTHER" id="PTHR46383:SF2">
    <property type="entry name" value="AMINOTRANSFERASE"/>
    <property type="match status" value="1"/>
</dbReference>
<organism evidence="8 9">
    <name type="scientific">Micavibrio aeruginosavorus EPB</name>
    <dbReference type="NCBI Taxonomy" id="349215"/>
    <lineage>
        <taxon>Bacteria</taxon>
        <taxon>Pseudomonadati</taxon>
        <taxon>Bdellovibrionota</taxon>
        <taxon>Bdellovibrionia</taxon>
        <taxon>Bdellovibrionales</taxon>
        <taxon>Pseudobdellovibrionaceae</taxon>
        <taxon>Micavibrio</taxon>
    </lineage>
</organism>
<evidence type="ECO:0000256" key="2">
    <source>
        <dbReference type="ARBA" id="ARBA00007441"/>
    </source>
</evidence>
<feature type="domain" description="Aminotransferase class I/classII large" evidence="7">
    <location>
        <begin position="53"/>
        <end position="404"/>
    </location>
</feature>
<name>M4VF14_9BACT</name>
<dbReference type="InterPro" id="IPR004839">
    <property type="entry name" value="Aminotransferase_I/II_large"/>
</dbReference>
<comment type="cofactor">
    <cofactor evidence="1 6">
        <name>pyridoxal 5'-phosphate</name>
        <dbReference type="ChEBI" id="CHEBI:597326"/>
    </cofactor>
</comment>
<dbReference type="NCBIfam" id="NF004770">
    <property type="entry name" value="PRK06108.1"/>
    <property type="match status" value="1"/>
</dbReference>
<dbReference type="KEGG" id="man:A11S_229"/>
<protein>
    <recommendedName>
        <fullName evidence="6">Aminotransferase</fullName>
        <ecNumber evidence="6">2.6.1.-</ecNumber>
    </recommendedName>
</protein>
<dbReference type="SUPFAM" id="SSF53383">
    <property type="entry name" value="PLP-dependent transferases"/>
    <property type="match status" value="1"/>
</dbReference>
<evidence type="ECO:0000313" key="9">
    <source>
        <dbReference type="Proteomes" id="UP000011932"/>
    </source>
</evidence>
<reference evidence="8 9" key="1">
    <citation type="journal article" date="2013" name="ISME J.">
        <title>By their genes ye shall know them: genomic signatures of predatory bacteria.</title>
        <authorList>
            <person name="Pasternak Z."/>
            <person name="Pietrokovski S."/>
            <person name="Rotem O."/>
            <person name="Gophna U."/>
            <person name="Lurie-Weinberger M.N."/>
            <person name="Jurkevitch E."/>
        </authorList>
    </citation>
    <scope>NUCLEOTIDE SEQUENCE [LARGE SCALE GENOMIC DNA]</scope>
    <source>
        <strain evidence="8">EPB</strain>
    </source>
</reference>
<keyword evidence="3 6" id="KW-0032">Aminotransferase</keyword>
<comment type="similarity">
    <text evidence="2 6">Belongs to the class-I pyridoxal-phosphate-dependent aminotransferase family.</text>
</comment>
<dbReference type="EMBL" id="CP003538">
    <property type="protein sequence ID" value="AGH97065.1"/>
    <property type="molecule type" value="Genomic_DNA"/>
</dbReference>
<keyword evidence="5" id="KW-0663">Pyridoxal phosphate</keyword>
<dbReference type="OrthoDB" id="8109430at2"/>
<dbReference type="PROSITE" id="PS00105">
    <property type="entry name" value="AA_TRANSFER_CLASS_1"/>
    <property type="match status" value="1"/>
</dbReference>
<evidence type="ECO:0000256" key="5">
    <source>
        <dbReference type="ARBA" id="ARBA00022898"/>
    </source>
</evidence>
<dbReference type="GO" id="GO:0030170">
    <property type="term" value="F:pyridoxal phosphate binding"/>
    <property type="evidence" value="ECO:0007669"/>
    <property type="project" value="InterPro"/>
</dbReference>
<dbReference type="InterPro" id="IPR015424">
    <property type="entry name" value="PyrdxlP-dep_Trfase"/>
</dbReference>
<keyword evidence="4 6" id="KW-0808">Transferase</keyword>
<evidence type="ECO:0000256" key="1">
    <source>
        <dbReference type="ARBA" id="ARBA00001933"/>
    </source>
</evidence>
<dbReference type="PANTHER" id="PTHR46383">
    <property type="entry name" value="ASPARTATE AMINOTRANSFERASE"/>
    <property type="match status" value="1"/>
</dbReference>
<accession>M4VF14</accession>
<evidence type="ECO:0000259" key="7">
    <source>
        <dbReference type="Pfam" id="PF00155"/>
    </source>
</evidence>
<proteinExistence type="inferred from homology"/>
<dbReference type="Gene3D" id="3.90.1150.10">
    <property type="entry name" value="Aspartate Aminotransferase, domain 1"/>
    <property type="match status" value="1"/>
</dbReference>
<dbReference type="GO" id="GO:0006520">
    <property type="term" value="P:amino acid metabolic process"/>
    <property type="evidence" value="ECO:0007669"/>
    <property type="project" value="InterPro"/>
</dbReference>
<dbReference type="STRING" id="349215.A11S_229"/>
<evidence type="ECO:0000256" key="3">
    <source>
        <dbReference type="ARBA" id="ARBA00022576"/>
    </source>
</evidence>
<evidence type="ECO:0000313" key="8">
    <source>
        <dbReference type="EMBL" id="AGH97065.1"/>
    </source>
</evidence>
<dbReference type="Pfam" id="PF00155">
    <property type="entry name" value="Aminotran_1_2"/>
    <property type="match status" value="1"/>
</dbReference>